<dbReference type="PANTHER" id="PTHR45677:SF8">
    <property type="entry name" value="CYSTEINE SULFINIC ACID DECARBOXYLASE"/>
    <property type="match status" value="1"/>
</dbReference>
<dbReference type="EMBL" id="RBKT01000001">
    <property type="protein sequence ID" value="RKR92435.1"/>
    <property type="molecule type" value="Genomic_DNA"/>
</dbReference>
<dbReference type="Gene3D" id="3.40.640.10">
    <property type="entry name" value="Type I PLP-dependent aspartate aminotransferase-like (Major domain)"/>
    <property type="match status" value="1"/>
</dbReference>
<evidence type="ECO:0000313" key="9">
    <source>
        <dbReference type="EMBL" id="RKR92435.1"/>
    </source>
</evidence>
<evidence type="ECO:0000256" key="1">
    <source>
        <dbReference type="ARBA" id="ARBA00001933"/>
    </source>
</evidence>
<dbReference type="RefSeq" id="WP_121160432.1">
    <property type="nucleotide sequence ID" value="NZ_RBKT01000001.1"/>
</dbReference>
<keyword evidence="4 6" id="KW-0663">Pyridoxal phosphate</keyword>
<keyword evidence="3" id="KW-0210">Decarboxylase</keyword>
<evidence type="ECO:0000256" key="5">
    <source>
        <dbReference type="ARBA" id="ARBA00023239"/>
    </source>
</evidence>
<sequence>MTVTDPLDTALAGGVAGPAALRPLLDVALEALRLGAYRRGGPLPAGTPTELASAVAATFGPDLLPERGTGARTALATLATGLTAGTADPADPHCAGHLHCPPLAVAVAAEVVAAALNPSLDSWDQGPSATALEPQVIEALAGLVGYRPGASAGVLTSGGTESNLMGLLLARDAAVLATAGAPAATVGLGSVGSRLRYFCSEVAHFSVRRNAALLGLGEEAVVPVPVDHAYTMDPVALAERMAATVRAGGVPAAVVATAGTTDFGSIDPLHPIADAAARHRCWLHVDAAYGGGALFSDRLAGLLDGLHRADSVALDLHKLGWQPIAAGVFLTADAATLAPLSQRVAYLNPVDDEAAGYPSLLGHSLRTTRRVDAFKLAVTFQALGRVGLGALVDRVHELARHAAARIRADPHLELAAEPVLSTVVFRYRAGPTSSRVNAGLRRRLLTEGTAVVGRTEVGDAVWLKLTLLNPHAAPADVDALLDLVVRAGAAQQAAVSTAVPGPRSGDIPEEAPR</sequence>
<evidence type="ECO:0000256" key="6">
    <source>
        <dbReference type="PIRSR" id="PIRSR602129-50"/>
    </source>
</evidence>
<dbReference type="SUPFAM" id="SSF53383">
    <property type="entry name" value="PLP-dependent transferases"/>
    <property type="match status" value="1"/>
</dbReference>
<evidence type="ECO:0000256" key="2">
    <source>
        <dbReference type="ARBA" id="ARBA00009533"/>
    </source>
</evidence>
<evidence type="ECO:0000256" key="4">
    <source>
        <dbReference type="ARBA" id="ARBA00022898"/>
    </source>
</evidence>
<feature type="modified residue" description="N6-(pyridoxal phosphate)lysine" evidence="6">
    <location>
        <position position="318"/>
    </location>
</feature>
<gene>
    <name evidence="9" type="ORF">BDK92_6876</name>
</gene>
<dbReference type="InterPro" id="IPR002129">
    <property type="entry name" value="PyrdxlP-dep_de-COase"/>
</dbReference>
<dbReference type="Pfam" id="PF00282">
    <property type="entry name" value="Pyridoxal_deC"/>
    <property type="match status" value="1"/>
</dbReference>
<dbReference type="InterPro" id="IPR015421">
    <property type="entry name" value="PyrdxlP-dep_Trfase_major"/>
</dbReference>
<dbReference type="AlphaFoldDB" id="A0A495JV90"/>
<dbReference type="GO" id="GO:0005737">
    <property type="term" value="C:cytoplasm"/>
    <property type="evidence" value="ECO:0007669"/>
    <property type="project" value="TreeGrafter"/>
</dbReference>
<organism evidence="9 10">
    <name type="scientific">Micromonospora pisi</name>
    <dbReference type="NCBI Taxonomy" id="589240"/>
    <lineage>
        <taxon>Bacteria</taxon>
        <taxon>Bacillati</taxon>
        <taxon>Actinomycetota</taxon>
        <taxon>Actinomycetes</taxon>
        <taxon>Micromonosporales</taxon>
        <taxon>Micromonosporaceae</taxon>
        <taxon>Micromonospora</taxon>
    </lineage>
</organism>
<feature type="region of interest" description="Disordered" evidence="8">
    <location>
        <begin position="494"/>
        <end position="513"/>
    </location>
</feature>
<reference evidence="9 10" key="1">
    <citation type="submission" date="2018-10" db="EMBL/GenBank/DDBJ databases">
        <title>Sequencing the genomes of 1000 actinobacteria strains.</title>
        <authorList>
            <person name="Klenk H.-P."/>
        </authorList>
    </citation>
    <scope>NUCLEOTIDE SEQUENCE [LARGE SCALE GENOMIC DNA]</scope>
    <source>
        <strain evidence="9 10">DSM 45175</strain>
    </source>
</reference>
<dbReference type="PANTHER" id="PTHR45677">
    <property type="entry name" value="GLUTAMATE DECARBOXYLASE-RELATED"/>
    <property type="match status" value="1"/>
</dbReference>
<comment type="similarity">
    <text evidence="2 7">Belongs to the group II decarboxylase family.</text>
</comment>
<dbReference type="Gene3D" id="3.90.1150.10">
    <property type="entry name" value="Aspartate Aminotransferase, domain 1"/>
    <property type="match status" value="1"/>
</dbReference>
<comment type="cofactor">
    <cofactor evidence="1 6 7">
        <name>pyridoxal 5'-phosphate</name>
        <dbReference type="ChEBI" id="CHEBI:597326"/>
    </cofactor>
</comment>
<dbReference type="GO" id="GO:0030170">
    <property type="term" value="F:pyridoxal phosphate binding"/>
    <property type="evidence" value="ECO:0007669"/>
    <property type="project" value="InterPro"/>
</dbReference>
<accession>A0A495JV90</accession>
<keyword evidence="10" id="KW-1185">Reference proteome</keyword>
<name>A0A495JV90_9ACTN</name>
<keyword evidence="5 7" id="KW-0456">Lyase</keyword>
<evidence type="ECO:0000256" key="7">
    <source>
        <dbReference type="RuleBase" id="RU000382"/>
    </source>
</evidence>
<dbReference type="OrthoDB" id="3335676at2"/>
<comment type="caution">
    <text evidence="9">The sequence shown here is derived from an EMBL/GenBank/DDBJ whole genome shotgun (WGS) entry which is preliminary data.</text>
</comment>
<dbReference type="GO" id="GO:0019752">
    <property type="term" value="P:carboxylic acid metabolic process"/>
    <property type="evidence" value="ECO:0007669"/>
    <property type="project" value="InterPro"/>
</dbReference>
<protein>
    <submittedName>
        <fullName evidence="9">L-2,4-diaminobutyrate decarboxylase</fullName>
    </submittedName>
</protein>
<evidence type="ECO:0000256" key="3">
    <source>
        <dbReference type="ARBA" id="ARBA00022793"/>
    </source>
</evidence>
<dbReference type="Proteomes" id="UP000277671">
    <property type="component" value="Unassembled WGS sequence"/>
</dbReference>
<proteinExistence type="inferred from homology"/>
<evidence type="ECO:0000313" key="10">
    <source>
        <dbReference type="Proteomes" id="UP000277671"/>
    </source>
</evidence>
<dbReference type="InterPro" id="IPR015424">
    <property type="entry name" value="PyrdxlP-dep_Trfase"/>
</dbReference>
<dbReference type="GO" id="GO:0004058">
    <property type="term" value="F:aromatic-L-amino-acid decarboxylase activity"/>
    <property type="evidence" value="ECO:0007669"/>
    <property type="project" value="UniProtKB-ARBA"/>
</dbReference>
<dbReference type="InterPro" id="IPR015422">
    <property type="entry name" value="PyrdxlP-dep_Trfase_small"/>
</dbReference>
<evidence type="ECO:0000256" key="8">
    <source>
        <dbReference type="SAM" id="MobiDB-lite"/>
    </source>
</evidence>